<dbReference type="Pfam" id="PF01553">
    <property type="entry name" value="Acyltransferase"/>
    <property type="match status" value="1"/>
</dbReference>
<dbReference type="EMBL" id="CP076723">
    <property type="protein sequence ID" value="QWV94518.1"/>
    <property type="molecule type" value="Genomic_DNA"/>
</dbReference>
<keyword evidence="3" id="KW-1185">Reference proteome</keyword>
<dbReference type="InterPro" id="IPR051044">
    <property type="entry name" value="MAG_DAG_Lipase"/>
</dbReference>
<organism evidence="2 3">
    <name type="scientific">Geomonas oryzisoli</name>
    <dbReference type="NCBI Taxonomy" id="2847992"/>
    <lineage>
        <taxon>Bacteria</taxon>
        <taxon>Pseudomonadati</taxon>
        <taxon>Thermodesulfobacteriota</taxon>
        <taxon>Desulfuromonadia</taxon>
        <taxon>Geobacterales</taxon>
        <taxon>Geobacteraceae</taxon>
        <taxon>Geomonas</taxon>
    </lineage>
</organism>
<proteinExistence type="predicted"/>
<dbReference type="GO" id="GO:0016787">
    <property type="term" value="F:hydrolase activity"/>
    <property type="evidence" value="ECO:0007669"/>
    <property type="project" value="UniProtKB-KW"/>
</dbReference>
<protein>
    <submittedName>
        <fullName evidence="2">Alpha/beta fold hydrolase</fullName>
    </submittedName>
</protein>
<feature type="domain" description="Phospholipid/glycerol acyltransferase" evidence="1">
    <location>
        <begin position="37"/>
        <end position="196"/>
    </location>
</feature>
<dbReference type="Proteomes" id="UP000683557">
    <property type="component" value="Chromosome"/>
</dbReference>
<dbReference type="InterPro" id="IPR002123">
    <property type="entry name" value="Plipid/glycerol_acylTrfase"/>
</dbReference>
<accession>A0ABX8J855</accession>
<dbReference type="Pfam" id="PF12146">
    <property type="entry name" value="Hydrolase_4"/>
    <property type="match status" value="1"/>
</dbReference>
<dbReference type="InterPro" id="IPR022742">
    <property type="entry name" value="Hydrolase_4"/>
</dbReference>
<gene>
    <name evidence="2" type="ORF">KP004_04850</name>
</gene>
<dbReference type="PANTHER" id="PTHR11614">
    <property type="entry name" value="PHOSPHOLIPASE-RELATED"/>
    <property type="match status" value="1"/>
</dbReference>
<sequence length="726" mass="81620">MNRKAYLATGRMIAMLQGFSKLRVNVHGKEHIPEGPVVFVVNHFTRIETVLLPYHIYRLTRIPVWSLADASLFAGPLGRFLDLMGAVSTRNPDRDRVIVKTLLTGEASWIVFPEGRMVKDKELFRKRLLLPSSGVRPRSGAATVALRTEFYRQRMLRLQGVAPEEVARLQGMFQIPDLGPLKKGKCHIVPVNITYYPLRARENALSRLTELFLGEAPQHLKEEILTEGSMLLSGVDIDIRFGSPIDPSSYLMSRDVEADIVSTASYGFDDRLPSLSEMKHAANRLMQRYMSSIYSLTTVNHDHLFASLLRAFPFKSIDEDDFRRRVFLLTKVCLRDTTCRLHQSLSTDQVSLLTDDRYHKYREFRELALEKGVVVQKEGELVKDRAKFSAPFEMQRARIDNPIGVIANEVLPLTQLQREVHLTAWLPVWLVRKKVAQILETQALEEFDADYRKYYREGESKESEVGMPVLLKGSSRRLGVVLVHGLLSVPAQMLELARYLQKKGLWVYLVRLKGHGTSPEDLALRNGSDWVQSVDLGYALMKAQCDRVVIGGFSFGGGVALDCASRVGDAAAVFAVCPPQRLLDISSRFAPAVTVWNRVMDVFSYQWAKKEFVESVPERPELNYSRIPVSALRAMERFMSELEPKLAGIRTPVLVLQSEGDPVVDPRGSQRLFEMLGSEHKSYRRFPLKRHGILAGAGSEEVHAAVGAFLDTMLGTGGVGNAPAQG</sequence>
<dbReference type="SMART" id="SM00563">
    <property type="entry name" value="PlsC"/>
    <property type="match status" value="1"/>
</dbReference>
<dbReference type="CDD" id="cd07989">
    <property type="entry name" value="LPLAT_AGPAT-like"/>
    <property type="match status" value="1"/>
</dbReference>
<evidence type="ECO:0000313" key="3">
    <source>
        <dbReference type="Proteomes" id="UP000683557"/>
    </source>
</evidence>
<evidence type="ECO:0000313" key="2">
    <source>
        <dbReference type="EMBL" id="QWV94518.1"/>
    </source>
</evidence>
<name>A0ABX8J855_9BACT</name>
<dbReference type="RefSeq" id="WP_216801258.1">
    <property type="nucleotide sequence ID" value="NZ_CP076723.1"/>
</dbReference>
<reference evidence="2 3" key="1">
    <citation type="submission" date="2021-06" db="EMBL/GenBank/DDBJ databases">
        <title>Gemonas diversity in paddy soil.</title>
        <authorList>
            <person name="Liu G."/>
        </authorList>
    </citation>
    <scope>NUCLEOTIDE SEQUENCE [LARGE SCALE GENOMIC DNA]</scope>
    <source>
        <strain evidence="2 3">RG10</strain>
    </source>
</reference>
<keyword evidence="2" id="KW-0378">Hydrolase</keyword>
<evidence type="ECO:0000259" key="1">
    <source>
        <dbReference type="SMART" id="SM00563"/>
    </source>
</evidence>